<evidence type="ECO:0000256" key="4">
    <source>
        <dbReference type="RuleBase" id="RU003869"/>
    </source>
</evidence>
<keyword evidence="3 5" id="KW-0699">rRNA-binding</keyword>
<dbReference type="PANTHER" id="PTHR11655">
    <property type="entry name" value="60S/50S RIBOSOMAL PROTEIN L6/L9"/>
    <property type="match status" value="1"/>
</dbReference>
<dbReference type="GO" id="GO:0019843">
    <property type="term" value="F:rRNA binding"/>
    <property type="evidence" value="ECO:0007669"/>
    <property type="project" value="UniProtKB-UniRule"/>
</dbReference>
<dbReference type="GO" id="GO:0003735">
    <property type="term" value="F:structural constituent of ribosome"/>
    <property type="evidence" value="ECO:0007669"/>
    <property type="project" value="UniProtKB-UniRule"/>
</dbReference>
<comment type="subunit">
    <text evidence="3">Part of the 50S ribosomal subunit.</text>
</comment>
<dbReference type="InterPro" id="IPR019906">
    <property type="entry name" value="Ribosomal_uL6_bac-type"/>
</dbReference>
<name>A0A1F5DQC4_9BACT</name>
<evidence type="ECO:0000256" key="3">
    <source>
        <dbReference type="HAMAP-Rule" id="MF_01365"/>
    </source>
</evidence>
<keyword evidence="3 5" id="KW-0694">RNA-binding</keyword>
<dbReference type="PRINTS" id="PR00059">
    <property type="entry name" value="RIBOSOMALL6"/>
</dbReference>
<proteinExistence type="inferred from homology"/>
<comment type="function">
    <text evidence="3 5">This protein binds to the 23S rRNA, and is important in its secondary structure. It is located near the subunit interface in the base of the L7/L12 stalk, and near the tRNA binding site of the peptidyltransferase center.</text>
</comment>
<sequence>MSRIGRRAIKIIPGVKVEKNERAIKVSGPKGDLVLELPRQIKFEEKGDEIVLSRISEDKKVKALHGLWRVLIANAITGVSAGWERKLDFKGVGFRAEVEGNKLILNVGFSHPVEITAPEGVSFEVNKNIITVSGIDKQVVGQVAANIRRVRPVEPYKQKGIKYLEEIPRKKLGKAAKAVVGTGA</sequence>
<feature type="domain" description="Large ribosomal subunit protein uL6 alpha-beta" evidence="6">
    <location>
        <begin position="91"/>
        <end position="163"/>
    </location>
</feature>
<dbReference type="NCBIfam" id="TIGR03654">
    <property type="entry name" value="L6_bact"/>
    <property type="match status" value="1"/>
</dbReference>
<dbReference type="Gene3D" id="3.90.930.12">
    <property type="entry name" value="Ribosomal protein L6, alpha-beta domain"/>
    <property type="match status" value="2"/>
</dbReference>
<dbReference type="EMBL" id="MEZT01000003">
    <property type="protein sequence ID" value="OGD57357.1"/>
    <property type="molecule type" value="Genomic_DNA"/>
</dbReference>
<comment type="similarity">
    <text evidence="3 4">Belongs to the universal ribosomal protein uL6 family.</text>
</comment>
<feature type="domain" description="Large ribosomal subunit protein uL6 alpha-beta" evidence="6">
    <location>
        <begin position="14"/>
        <end position="82"/>
    </location>
</feature>
<dbReference type="AlphaFoldDB" id="A0A1F5DQC4"/>
<evidence type="ECO:0000256" key="2">
    <source>
        <dbReference type="ARBA" id="ARBA00023274"/>
    </source>
</evidence>
<dbReference type="HAMAP" id="MF_01365_B">
    <property type="entry name" value="Ribosomal_uL6_B"/>
    <property type="match status" value="1"/>
</dbReference>
<dbReference type="PANTHER" id="PTHR11655:SF14">
    <property type="entry name" value="LARGE RIBOSOMAL SUBUNIT PROTEIN UL6M"/>
    <property type="match status" value="1"/>
</dbReference>
<evidence type="ECO:0000256" key="5">
    <source>
        <dbReference type="RuleBase" id="RU003870"/>
    </source>
</evidence>
<keyword evidence="1 3" id="KW-0689">Ribosomal protein</keyword>
<evidence type="ECO:0000313" key="8">
    <source>
        <dbReference type="Proteomes" id="UP000178764"/>
    </source>
</evidence>
<dbReference type="Proteomes" id="UP000178764">
    <property type="component" value="Unassembled WGS sequence"/>
</dbReference>
<evidence type="ECO:0000259" key="6">
    <source>
        <dbReference type="Pfam" id="PF00347"/>
    </source>
</evidence>
<gene>
    <name evidence="3" type="primary">rplF</name>
    <name evidence="7" type="ORF">A2V71_00885</name>
</gene>
<comment type="caution">
    <text evidence="7">The sequence shown here is derived from an EMBL/GenBank/DDBJ whole genome shotgun (WGS) entry which is preliminary data.</text>
</comment>
<evidence type="ECO:0000256" key="1">
    <source>
        <dbReference type="ARBA" id="ARBA00022980"/>
    </source>
</evidence>
<dbReference type="InterPro" id="IPR036789">
    <property type="entry name" value="Ribosomal_uL6-like_a/b-dom_sf"/>
</dbReference>
<evidence type="ECO:0000313" key="7">
    <source>
        <dbReference type="EMBL" id="OGD57357.1"/>
    </source>
</evidence>
<reference evidence="7 8" key="1">
    <citation type="journal article" date="2016" name="Nat. Commun.">
        <title>Thousands of microbial genomes shed light on interconnected biogeochemical processes in an aquifer system.</title>
        <authorList>
            <person name="Anantharaman K."/>
            <person name="Brown C.T."/>
            <person name="Hug L.A."/>
            <person name="Sharon I."/>
            <person name="Castelle C.J."/>
            <person name="Probst A.J."/>
            <person name="Thomas B.C."/>
            <person name="Singh A."/>
            <person name="Wilkins M.J."/>
            <person name="Karaoz U."/>
            <person name="Brodie E.L."/>
            <person name="Williams K.H."/>
            <person name="Hubbard S.S."/>
            <person name="Banfield J.F."/>
        </authorList>
    </citation>
    <scope>NUCLEOTIDE SEQUENCE [LARGE SCALE GENOMIC DNA]</scope>
</reference>
<dbReference type="InterPro" id="IPR000702">
    <property type="entry name" value="Ribosomal_uL6-like"/>
</dbReference>
<dbReference type="Pfam" id="PF00347">
    <property type="entry name" value="Ribosomal_L6"/>
    <property type="match status" value="2"/>
</dbReference>
<protein>
    <recommendedName>
        <fullName evidence="3">Large ribosomal subunit protein uL6</fullName>
    </recommendedName>
</protein>
<dbReference type="GO" id="GO:0022625">
    <property type="term" value="C:cytosolic large ribosomal subunit"/>
    <property type="evidence" value="ECO:0007669"/>
    <property type="project" value="UniProtKB-UniRule"/>
</dbReference>
<dbReference type="SUPFAM" id="SSF56053">
    <property type="entry name" value="Ribosomal protein L6"/>
    <property type="match status" value="2"/>
</dbReference>
<organism evidence="7 8">
    <name type="scientific">Candidatus Berkelbacteria bacterium RBG_13_40_8</name>
    <dbReference type="NCBI Taxonomy" id="1797467"/>
    <lineage>
        <taxon>Bacteria</taxon>
        <taxon>Candidatus Berkelbacteria</taxon>
    </lineage>
</organism>
<dbReference type="GO" id="GO:0002181">
    <property type="term" value="P:cytoplasmic translation"/>
    <property type="evidence" value="ECO:0007669"/>
    <property type="project" value="TreeGrafter"/>
</dbReference>
<keyword evidence="2 3" id="KW-0687">Ribonucleoprotein</keyword>
<dbReference type="PIRSF" id="PIRSF002162">
    <property type="entry name" value="Ribosomal_L6"/>
    <property type="match status" value="1"/>
</dbReference>
<accession>A0A1F5DQC4</accession>
<dbReference type="InterPro" id="IPR020040">
    <property type="entry name" value="Ribosomal_uL6_a/b-dom"/>
</dbReference>